<evidence type="ECO:0000313" key="3">
    <source>
        <dbReference type="Proteomes" id="UP000184356"/>
    </source>
</evidence>
<dbReference type="EMBL" id="KV878582">
    <property type="protein sequence ID" value="OJJ64779.1"/>
    <property type="molecule type" value="Genomic_DNA"/>
</dbReference>
<reference evidence="3" key="1">
    <citation type="journal article" date="2017" name="Genome Biol.">
        <title>Comparative genomics reveals high biological diversity and specific adaptations in the industrially and medically important fungal genus Aspergillus.</title>
        <authorList>
            <person name="de Vries R.P."/>
            <person name="Riley R."/>
            <person name="Wiebenga A."/>
            <person name="Aguilar-Osorio G."/>
            <person name="Amillis S."/>
            <person name="Uchima C.A."/>
            <person name="Anderluh G."/>
            <person name="Asadollahi M."/>
            <person name="Askin M."/>
            <person name="Barry K."/>
            <person name="Battaglia E."/>
            <person name="Bayram O."/>
            <person name="Benocci T."/>
            <person name="Braus-Stromeyer S.A."/>
            <person name="Caldana C."/>
            <person name="Canovas D."/>
            <person name="Cerqueira G.C."/>
            <person name="Chen F."/>
            <person name="Chen W."/>
            <person name="Choi C."/>
            <person name="Clum A."/>
            <person name="Dos Santos R.A."/>
            <person name="Damasio A.R."/>
            <person name="Diallinas G."/>
            <person name="Emri T."/>
            <person name="Fekete E."/>
            <person name="Flipphi M."/>
            <person name="Freyberg S."/>
            <person name="Gallo A."/>
            <person name="Gournas C."/>
            <person name="Habgood R."/>
            <person name="Hainaut M."/>
            <person name="Harispe M.L."/>
            <person name="Henrissat B."/>
            <person name="Hilden K.S."/>
            <person name="Hope R."/>
            <person name="Hossain A."/>
            <person name="Karabika E."/>
            <person name="Karaffa L."/>
            <person name="Karanyi Z."/>
            <person name="Krasevec N."/>
            <person name="Kuo A."/>
            <person name="Kusch H."/>
            <person name="LaButti K."/>
            <person name="Lagendijk E.L."/>
            <person name="Lapidus A."/>
            <person name="Levasseur A."/>
            <person name="Lindquist E."/>
            <person name="Lipzen A."/>
            <person name="Logrieco A.F."/>
            <person name="MacCabe A."/>
            <person name="Maekelae M.R."/>
            <person name="Malavazi I."/>
            <person name="Melin P."/>
            <person name="Meyer V."/>
            <person name="Mielnichuk N."/>
            <person name="Miskei M."/>
            <person name="Molnar A.P."/>
            <person name="Mule G."/>
            <person name="Ngan C.Y."/>
            <person name="Orejas M."/>
            <person name="Orosz E."/>
            <person name="Ouedraogo J.P."/>
            <person name="Overkamp K.M."/>
            <person name="Park H.-S."/>
            <person name="Perrone G."/>
            <person name="Piumi F."/>
            <person name="Punt P.J."/>
            <person name="Ram A.F."/>
            <person name="Ramon A."/>
            <person name="Rauscher S."/>
            <person name="Record E."/>
            <person name="Riano-Pachon D.M."/>
            <person name="Robert V."/>
            <person name="Roehrig J."/>
            <person name="Ruller R."/>
            <person name="Salamov A."/>
            <person name="Salih N.S."/>
            <person name="Samson R.A."/>
            <person name="Sandor E."/>
            <person name="Sanguinetti M."/>
            <person name="Schuetze T."/>
            <person name="Sepcic K."/>
            <person name="Shelest E."/>
            <person name="Sherlock G."/>
            <person name="Sophianopoulou V."/>
            <person name="Squina F.M."/>
            <person name="Sun H."/>
            <person name="Susca A."/>
            <person name="Todd R.B."/>
            <person name="Tsang A."/>
            <person name="Unkles S.E."/>
            <person name="van de Wiele N."/>
            <person name="van Rossen-Uffink D."/>
            <person name="Oliveira J.V."/>
            <person name="Vesth T.C."/>
            <person name="Visser J."/>
            <person name="Yu J.-H."/>
            <person name="Zhou M."/>
            <person name="Andersen M.R."/>
            <person name="Archer D.B."/>
            <person name="Baker S.E."/>
            <person name="Benoit I."/>
            <person name="Brakhage A.A."/>
            <person name="Braus G.H."/>
            <person name="Fischer R."/>
            <person name="Frisvad J.C."/>
            <person name="Goldman G.H."/>
            <person name="Houbraken J."/>
            <person name="Oakley B."/>
            <person name="Pocsi I."/>
            <person name="Scazzocchio C."/>
            <person name="Seiboth B."/>
            <person name="vanKuyk P.A."/>
            <person name="Wortman J."/>
            <person name="Dyer P.S."/>
            <person name="Grigoriev I.V."/>
        </authorList>
    </citation>
    <scope>NUCLEOTIDE SEQUENCE [LARGE SCALE GENOMIC DNA]</scope>
    <source>
        <strain evidence="3">CBS 593.65</strain>
    </source>
</reference>
<evidence type="ECO:0000256" key="1">
    <source>
        <dbReference type="SAM" id="MobiDB-lite"/>
    </source>
</evidence>
<dbReference type="RefSeq" id="XP_040708585.1">
    <property type="nucleotide sequence ID" value="XM_040845237.1"/>
</dbReference>
<evidence type="ECO:0000313" key="2">
    <source>
        <dbReference type="EMBL" id="OJJ64779.1"/>
    </source>
</evidence>
<sequence>MLHGHNPQTPNILQLFKLYLQQTHEQEAPHPSTVHARRLTIRHSGSGPRGKSGEYPMSGSNGHYEDDGGSSRPAEAGVRRCEGRCKGQSGPGVFPTGESKSVSELAIIDSPCSWPIPVLAMGVVRLVEEGGVQGSFYVGYNNYSCRDANH</sequence>
<organism evidence="2 3">
    <name type="scientific">Aspergillus sydowii CBS 593.65</name>
    <dbReference type="NCBI Taxonomy" id="1036612"/>
    <lineage>
        <taxon>Eukaryota</taxon>
        <taxon>Fungi</taxon>
        <taxon>Dikarya</taxon>
        <taxon>Ascomycota</taxon>
        <taxon>Pezizomycotina</taxon>
        <taxon>Eurotiomycetes</taxon>
        <taxon>Eurotiomycetidae</taxon>
        <taxon>Eurotiales</taxon>
        <taxon>Aspergillaceae</taxon>
        <taxon>Aspergillus</taxon>
        <taxon>Aspergillus subgen. Nidulantes</taxon>
    </lineage>
</organism>
<dbReference type="VEuPathDB" id="FungiDB:ASPSYDRAFT_344030"/>
<feature type="region of interest" description="Disordered" evidence="1">
    <location>
        <begin position="37"/>
        <end position="79"/>
    </location>
</feature>
<keyword evidence="3" id="KW-1185">Reference proteome</keyword>
<dbReference type="GeneID" id="63761310"/>
<protein>
    <submittedName>
        <fullName evidence="2">Uncharacterized protein</fullName>
    </submittedName>
</protein>
<dbReference type="Proteomes" id="UP000184356">
    <property type="component" value="Unassembled WGS sequence"/>
</dbReference>
<dbReference type="AlphaFoldDB" id="A0A1L9TZD8"/>
<accession>A0A1L9TZD8</accession>
<gene>
    <name evidence="2" type="ORF">ASPSYDRAFT_344030</name>
</gene>
<proteinExistence type="predicted"/>
<name>A0A1L9TZD8_9EURO</name>